<accession>A0A4D7QMG7</accession>
<dbReference type="InterPro" id="IPR000415">
    <property type="entry name" value="Nitroreductase-like"/>
</dbReference>
<dbReference type="NCBIfam" id="NF047509">
    <property type="entry name" value="Rv3131_FMN_oxido"/>
    <property type="match status" value="1"/>
</dbReference>
<dbReference type="Proteomes" id="UP000298588">
    <property type="component" value="Chromosome"/>
</dbReference>
<dbReference type="GO" id="GO:0016491">
    <property type="term" value="F:oxidoreductase activity"/>
    <property type="evidence" value="ECO:0007669"/>
    <property type="project" value="InterPro"/>
</dbReference>
<dbReference type="RefSeq" id="WP_137101039.1">
    <property type="nucleotide sequence ID" value="NZ_CP039865.1"/>
</dbReference>
<organism evidence="1 2">
    <name type="scientific">Phreatobacter aquaticus</name>
    <dbReference type="NCBI Taxonomy" id="2570229"/>
    <lineage>
        <taxon>Bacteria</taxon>
        <taxon>Pseudomonadati</taxon>
        <taxon>Pseudomonadota</taxon>
        <taxon>Alphaproteobacteria</taxon>
        <taxon>Hyphomicrobiales</taxon>
        <taxon>Phreatobacteraceae</taxon>
        <taxon>Phreatobacter</taxon>
    </lineage>
</organism>
<dbReference type="AlphaFoldDB" id="A0A4D7QMG7"/>
<dbReference type="SUPFAM" id="SSF55469">
    <property type="entry name" value="FMN-dependent nitroreductase-like"/>
    <property type="match status" value="1"/>
</dbReference>
<keyword evidence="2" id="KW-1185">Reference proteome</keyword>
<dbReference type="OrthoDB" id="8156917at2"/>
<evidence type="ECO:0000313" key="2">
    <source>
        <dbReference type="Proteomes" id="UP000298588"/>
    </source>
</evidence>
<protein>
    <submittedName>
        <fullName evidence="1">Twin-arginine translocation pathway signal protein</fullName>
    </submittedName>
</protein>
<dbReference type="EMBL" id="CP039865">
    <property type="protein sequence ID" value="QCK87711.1"/>
    <property type="molecule type" value="Genomic_DNA"/>
</dbReference>
<reference evidence="1 2" key="1">
    <citation type="submission" date="2019-04" db="EMBL/GenBank/DDBJ databases">
        <title>Phreatobacter aquaticus sp. nov.</title>
        <authorList>
            <person name="Choi A."/>
            <person name="Baek K."/>
        </authorList>
    </citation>
    <scope>NUCLEOTIDE SEQUENCE [LARGE SCALE GENOMIC DNA]</scope>
    <source>
        <strain evidence="1 2">NMCR1094</strain>
    </source>
</reference>
<sequence length="382" mass="41388">MNRRLFLVSGGLAGLSVVAGLGAFAATRRPAAALLPWEQAGLSRNDPRRYVVEHAILAPNPHNRQPWIVELIGEDRMRLFCDLDRRLPHTDPFDRQIVIGLGCFTELASLAASALGYRLDVVPFPEGEPQPRLDQRPVADFRMVREAGLRVDPLFAHVKARRSTKRPYDLDRAVPAAALAELARLSTGDVAVVGLGDAVQVERLRALTWEAWGIESATARTHKESVDLMRIGRSEIEANPDGISLGGLFLEGLALTGQLTRAQMIDPTSSAFRQGQDMYRAMLAATPAYLIVVANDGGRAGELAAGRAYLRANLAATGLGLSMQPVSQALQEFPEMAGAKAKVEEAVAIASPKRLHMLARLGYGPAVDETPRWAAATRIRQA</sequence>
<gene>
    <name evidence="1" type="ORF">E8L99_19115</name>
</gene>
<proteinExistence type="predicted"/>
<dbReference type="Gene3D" id="3.40.109.10">
    <property type="entry name" value="NADH Oxidase"/>
    <property type="match status" value="1"/>
</dbReference>
<name>A0A4D7QMG7_9HYPH</name>
<dbReference type="KEGG" id="paqt:E8L99_19115"/>
<evidence type="ECO:0000313" key="1">
    <source>
        <dbReference type="EMBL" id="QCK87711.1"/>
    </source>
</evidence>